<dbReference type="NCBIfam" id="TIGR00756">
    <property type="entry name" value="PPR"/>
    <property type="match status" value="2"/>
</dbReference>
<dbReference type="InterPro" id="IPR032867">
    <property type="entry name" value="DYW_dom"/>
</dbReference>
<keyword evidence="2" id="KW-0677">Repeat</keyword>
<dbReference type="InterPro" id="IPR011990">
    <property type="entry name" value="TPR-like_helical_dom_sf"/>
</dbReference>
<dbReference type="PROSITE" id="PS51375">
    <property type="entry name" value="PPR"/>
    <property type="match status" value="2"/>
</dbReference>
<evidence type="ECO:0000256" key="2">
    <source>
        <dbReference type="ARBA" id="ARBA00022737"/>
    </source>
</evidence>
<keyword evidence="6" id="KW-1185">Reference proteome</keyword>
<dbReference type="PANTHER" id="PTHR47926:SF434">
    <property type="entry name" value="PENTATRICOPEPTIDE REPEAT SUPERFAMILY PROTEIN"/>
    <property type="match status" value="1"/>
</dbReference>
<dbReference type="InterPro" id="IPR002885">
    <property type="entry name" value="PPR_rpt"/>
</dbReference>
<dbReference type="AlphaFoldDB" id="A0A6A2WFP1"/>
<dbReference type="GO" id="GO:0099402">
    <property type="term" value="P:plant organ development"/>
    <property type="evidence" value="ECO:0007669"/>
    <property type="project" value="UniProtKB-ARBA"/>
</dbReference>
<accession>A0A6A2WFP1</accession>
<protein>
    <submittedName>
        <fullName evidence="5">Pentatricopeptide repeat-containing protein</fullName>
    </submittedName>
</protein>
<dbReference type="PANTHER" id="PTHR47926">
    <property type="entry name" value="PENTATRICOPEPTIDE REPEAT-CONTAINING PROTEIN"/>
    <property type="match status" value="1"/>
</dbReference>
<evidence type="ECO:0000256" key="1">
    <source>
        <dbReference type="ARBA" id="ARBA00006643"/>
    </source>
</evidence>
<feature type="repeat" description="PPR" evidence="3">
    <location>
        <begin position="22"/>
        <end position="56"/>
    </location>
</feature>
<dbReference type="GO" id="GO:0009451">
    <property type="term" value="P:RNA modification"/>
    <property type="evidence" value="ECO:0007669"/>
    <property type="project" value="InterPro"/>
</dbReference>
<sequence length="382" mass="43931">MYSKCGSIEDVQWVFDDMPEKTTVGWNSIIAGYALHGYSEEALSMFYEVRDSGVKMDHFTFSMIIRICCMIASVGYAKQAHAGLIRYGFGLDIVANTALVDFYSKWGRIEYAKHFFDRMACKNTISWNAVIARYGNHGRGAETVELFEQMLREKMRPNHVTFLDVLSAGSYSRLSERGWEIFQSMSRDHKIKPRAMHYACMIELLGQDRLLDEAFTLIRAAPFNPTANMLKEAATVLQTLRRKNLQMLPVRSWIEVNKQSRVFLPGDKSHDQTDEIYRKVDSLVHQISNHNYDLVKKTLLPDVDEQEHRVLLYHSEKLAVAFSLLNTTNGPSLQIVHSHRICNGCHNAIKMMALVDRRQIVTRDASRFNHFKHGSCSCGDYW</sequence>
<dbReference type="Pfam" id="PF13041">
    <property type="entry name" value="PPR_2"/>
    <property type="match status" value="2"/>
</dbReference>
<reference evidence="5" key="1">
    <citation type="submission" date="2019-09" db="EMBL/GenBank/DDBJ databases">
        <title>Draft genome information of white flower Hibiscus syriacus.</title>
        <authorList>
            <person name="Kim Y.-M."/>
        </authorList>
    </citation>
    <scope>NUCLEOTIDE SEQUENCE [LARGE SCALE GENOMIC DNA]</scope>
    <source>
        <strain evidence="5">YM2019G1</strain>
    </source>
</reference>
<dbReference type="Pfam" id="PF14432">
    <property type="entry name" value="DYW_deaminase"/>
    <property type="match status" value="1"/>
</dbReference>
<dbReference type="GO" id="GO:0003723">
    <property type="term" value="F:RNA binding"/>
    <property type="evidence" value="ECO:0007669"/>
    <property type="project" value="InterPro"/>
</dbReference>
<dbReference type="Gene3D" id="1.25.40.10">
    <property type="entry name" value="Tetratricopeptide repeat domain"/>
    <property type="match status" value="3"/>
</dbReference>
<evidence type="ECO:0000259" key="4">
    <source>
        <dbReference type="Pfam" id="PF14432"/>
    </source>
</evidence>
<dbReference type="Proteomes" id="UP000436088">
    <property type="component" value="Unassembled WGS sequence"/>
</dbReference>
<comment type="similarity">
    <text evidence="1">Belongs to the PPR family. PCMP-H subfamily.</text>
</comment>
<gene>
    <name evidence="5" type="ORF">F3Y22_tig00116996pilonHSYRG00036</name>
</gene>
<proteinExistence type="inferred from homology"/>
<name>A0A6A2WFP1_HIBSY</name>
<comment type="caution">
    <text evidence="5">The sequence shown here is derived from an EMBL/GenBank/DDBJ whole genome shotgun (WGS) entry which is preliminary data.</text>
</comment>
<dbReference type="GO" id="GO:0008270">
    <property type="term" value="F:zinc ion binding"/>
    <property type="evidence" value="ECO:0007669"/>
    <property type="project" value="InterPro"/>
</dbReference>
<evidence type="ECO:0000256" key="3">
    <source>
        <dbReference type="PROSITE-ProRule" id="PRU00708"/>
    </source>
</evidence>
<evidence type="ECO:0000313" key="5">
    <source>
        <dbReference type="EMBL" id="KAE8657138.1"/>
    </source>
</evidence>
<dbReference type="InterPro" id="IPR046960">
    <property type="entry name" value="PPR_At4g14850-like_plant"/>
</dbReference>
<organism evidence="5 6">
    <name type="scientific">Hibiscus syriacus</name>
    <name type="common">Rose of Sharon</name>
    <dbReference type="NCBI Taxonomy" id="106335"/>
    <lineage>
        <taxon>Eukaryota</taxon>
        <taxon>Viridiplantae</taxon>
        <taxon>Streptophyta</taxon>
        <taxon>Embryophyta</taxon>
        <taxon>Tracheophyta</taxon>
        <taxon>Spermatophyta</taxon>
        <taxon>Magnoliopsida</taxon>
        <taxon>eudicotyledons</taxon>
        <taxon>Gunneridae</taxon>
        <taxon>Pentapetalae</taxon>
        <taxon>rosids</taxon>
        <taxon>malvids</taxon>
        <taxon>Malvales</taxon>
        <taxon>Malvaceae</taxon>
        <taxon>Malvoideae</taxon>
        <taxon>Hibiscus</taxon>
    </lineage>
</organism>
<evidence type="ECO:0000313" key="6">
    <source>
        <dbReference type="Proteomes" id="UP000436088"/>
    </source>
</evidence>
<dbReference type="Pfam" id="PF01535">
    <property type="entry name" value="PPR"/>
    <property type="match status" value="1"/>
</dbReference>
<dbReference type="EMBL" id="VEPZ02001761">
    <property type="protein sequence ID" value="KAE8657138.1"/>
    <property type="molecule type" value="Genomic_DNA"/>
</dbReference>
<dbReference type="FunFam" id="1.25.40.10:FF:000158">
    <property type="entry name" value="pentatricopeptide repeat-containing protein At2g33680"/>
    <property type="match status" value="1"/>
</dbReference>
<feature type="repeat" description="PPR" evidence="3">
    <location>
        <begin position="123"/>
        <end position="157"/>
    </location>
</feature>
<feature type="domain" description="DYW" evidence="4">
    <location>
        <begin position="298"/>
        <end position="382"/>
    </location>
</feature>